<proteinExistence type="predicted"/>
<geneLocation type="plasmid" evidence="1">
    <name>3</name>
</geneLocation>
<sequence length="311" mass="35149">MLPMMPNDVRDWLYSAFRTCNEQSSAQLTNMPTTHEPALDMTLITHLSLQESPVRLSSGWVVSIDTHFLGGASRFYRWEIADIGVLVMFRRAGELVRSKVALLQSKRLYPNEQELDEDREPDYRMGFGWLYQSDAWWASLVEEREFSFAEGSQYKALKIGDDQYRHIAEYEVDYSIPVYYLLYNPWSIPWTKRIPSRGNGLPAEGCEVGCRVVPASNLRRSMAAKAAGTKPSYSDLKRLLEMPFTSDHSRAGWRLEDFVVDLLLGCRVGYVAGDLLRDEGLESVFYRRTGPIAAALAVTIDAPAGQAGGLE</sequence>
<dbReference type="HOGENOM" id="CLU_899878_0_0_11"/>
<protein>
    <submittedName>
        <fullName evidence="1">Uncharacterized protein</fullName>
    </submittedName>
</protein>
<dbReference type="KEGG" id="rrd:RradSPS_3154"/>
<evidence type="ECO:0000313" key="1">
    <source>
        <dbReference type="EMBL" id="AHY48437.1"/>
    </source>
</evidence>
<organism evidence="1 2">
    <name type="scientific">Rubrobacter radiotolerans</name>
    <name type="common">Arthrobacter radiotolerans</name>
    <dbReference type="NCBI Taxonomy" id="42256"/>
    <lineage>
        <taxon>Bacteria</taxon>
        <taxon>Bacillati</taxon>
        <taxon>Actinomycetota</taxon>
        <taxon>Rubrobacteria</taxon>
        <taxon>Rubrobacterales</taxon>
        <taxon>Rubrobacteraceae</taxon>
        <taxon>Rubrobacter</taxon>
    </lineage>
</organism>
<reference evidence="1 2" key="1">
    <citation type="submission" date="2014-03" db="EMBL/GenBank/DDBJ databases">
        <title>Complete genome sequence of the Radio-Resistant Rubrobacter radiotolerans RSPS-4.</title>
        <authorList>
            <person name="Egas C.C."/>
            <person name="Barroso C.C."/>
            <person name="Froufe H.J.C."/>
            <person name="Pacheco J.J."/>
            <person name="Albuquerque L.L."/>
            <person name="da Costa M.M.S."/>
        </authorList>
    </citation>
    <scope>NUCLEOTIDE SEQUENCE [LARGE SCALE GENOMIC DNA]</scope>
    <source>
        <strain evidence="1 2">RSPS-4</strain>
        <plasmid evidence="1 2">3</plasmid>
    </source>
</reference>
<evidence type="ECO:0000313" key="2">
    <source>
        <dbReference type="Proteomes" id="UP000025229"/>
    </source>
</evidence>
<accession>A0A023X7N2</accession>
<dbReference type="eggNOG" id="ENOG5033ZDZ">
    <property type="taxonomic scope" value="Bacteria"/>
</dbReference>
<dbReference type="EMBL" id="CP007517">
    <property type="protein sequence ID" value="AHY48437.1"/>
    <property type="molecule type" value="Genomic_DNA"/>
</dbReference>
<gene>
    <name evidence="1" type="ORF">RradSPS_3154</name>
</gene>
<keyword evidence="2" id="KW-1185">Reference proteome</keyword>
<dbReference type="Proteomes" id="UP000025229">
    <property type="component" value="Plasmid 3"/>
</dbReference>
<dbReference type="AlphaFoldDB" id="A0A023X7N2"/>
<name>A0A023X7N2_RUBRA</name>
<keyword evidence="1" id="KW-0614">Plasmid</keyword>